<dbReference type="Pfam" id="PF03159">
    <property type="entry name" value="XRN_N"/>
    <property type="match status" value="1"/>
</dbReference>
<evidence type="ECO:0000313" key="4">
    <source>
        <dbReference type="Proteomes" id="UP000261540"/>
    </source>
</evidence>
<dbReference type="Gene3D" id="3.40.50.12390">
    <property type="match status" value="1"/>
</dbReference>
<reference evidence="3" key="1">
    <citation type="submission" date="2025-08" db="UniProtKB">
        <authorList>
            <consortium name="Ensembl"/>
        </authorList>
    </citation>
    <scope>IDENTIFICATION</scope>
</reference>
<dbReference type="AlphaFoldDB" id="A0A3B3SMW4"/>
<dbReference type="InterPro" id="IPR027073">
    <property type="entry name" value="5_3_exoribonuclease"/>
</dbReference>
<evidence type="ECO:0000313" key="3">
    <source>
        <dbReference type="Ensembl" id="ENSPKIP00000031401.1"/>
    </source>
</evidence>
<dbReference type="PANTHER" id="PTHR12341">
    <property type="entry name" value="5'-&gt;3' EXORIBONUCLEASE"/>
    <property type="match status" value="1"/>
</dbReference>
<protein>
    <recommendedName>
        <fullName evidence="2">Xrn1 N-terminal domain-containing protein</fullName>
    </recommendedName>
</protein>
<proteinExistence type="inferred from homology"/>
<dbReference type="GO" id="GO:0016075">
    <property type="term" value="P:rRNA catabolic process"/>
    <property type="evidence" value="ECO:0007669"/>
    <property type="project" value="TreeGrafter"/>
</dbReference>
<dbReference type="Proteomes" id="UP000261540">
    <property type="component" value="Unplaced"/>
</dbReference>
<evidence type="ECO:0000259" key="2">
    <source>
        <dbReference type="Pfam" id="PF03159"/>
    </source>
</evidence>
<reference evidence="3" key="2">
    <citation type="submission" date="2025-09" db="UniProtKB">
        <authorList>
            <consortium name="Ensembl"/>
        </authorList>
    </citation>
    <scope>IDENTIFICATION</scope>
</reference>
<name>A0A3B3SMW4_9TELE</name>
<sequence>MGVPKFYRWISERYPCLSEVVKEHQIPEFDNLYLDMNGIIHQCSHPNDEDVHFRISEEKIFADIFHYLEVLFRIIKPRKVFFMAVDGVAPRAKMNQQRGRRFRYLWGSDGNVWNRRVLRFCLKSIYSCCTC</sequence>
<dbReference type="STRING" id="1676925.ENSPKIP00000031401"/>
<dbReference type="Ensembl" id="ENSPKIT00000012246.1">
    <property type="protein sequence ID" value="ENSPKIP00000031401.1"/>
    <property type="gene ID" value="ENSPKIG00000011903.1"/>
</dbReference>
<dbReference type="InterPro" id="IPR004859">
    <property type="entry name" value="Xrn1_N"/>
</dbReference>
<dbReference type="GO" id="GO:0000956">
    <property type="term" value="P:nuclear-transcribed mRNA catabolic process"/>
    <property type="evidence" value="ECO:0007669"/>
    <property type="project" value="TreeGrafter"/>
</dbReference>
<dbReference type="GO" id="GO:0005634">
    <property type="term" value="C:nucleus"/>
    <property type="evidence" value="ECO:0007669"/>
    <property type="project" value="TreeGrafter"/>
</dbReference>
<keyword evidence="4" id="KW-1185">Reference proteome</keyword>
<evidence type="ECO:0000256" key="1">
    <source>
        <dbReference type="ARBA" id="ARBA00038299"/>
    </source>
</evidence>
<dbReference type="GeneTree" id="ENSGT00670000098080"/>
<dbReference type="GO" id="GO:0003723">
    <property type="term" value="F:RNA binding"/>
    <property type="evidence" value="ECO:0007669"/>
    <property type="project" value="TreeGrafter"/>
</dbReference>
<feature type="domain" description="Xrn1 N-terminal" evidence="2">
    <location>
        <begin position="1"/>
        <end position="104"/>
    </location>
</feature>
<dbReference type="GO" id="GO:0004534">
    <property type="term" value="F:5'-3' RNA exonuclease activity"/>
    <property type="evidence" value="ECO:0007669"/>
    <property type="project" value="TreeGrafter"/>
</dbReference>
<comment type="similarity">
    <text evidence="1">Belongs to the 5'-3' exonuclease family.</text>
</comment>
<dbReference type="PANTHER" id="PTHR12341:SF7">
    <property type="entry name" value="5'-3' EXORIBONUCLEASE 1"/>
    <property type="match status" value="1"/>
</dbReference>
<organism evidence="3 4">
    <name type="scientific">Paramormyrops kingsleyae</name>
    <dbReference type="NCBI Taxonomy" id="1676925"/>
    <lineage>
        <taxon>Eukaryota</taxon>
        <taxon>Metazoa</taxon>
        <taxon>Chordata</taxon>
        <taxon>Craniata</taxon>
        <taxon>Vertebrata</taxon>
        <taxon>Euteleostomi</taxon>
        <taxon>Actinopterygii</taxon>
        <taxon>Neopterygii</taxon>
        <taxon>Teleostei</taxon>
        <taxon>Osteoglossocephala</taxon>
        <taxon>Osteoglossomorpha</taxon>
        <taxon>Osteoglossiformes</taxon>
        <taxon>Mormyridae</taxon>
        <taxon>Paramormyrops</taxon>
    </lineage>
</organism>
<accession>A0A3B3SMW4</accession>